<reference evidence="11 12" key="1">
    <citation type="journal article" date="2007" name="PLoS Genet.">
        <title>A tale of two oxidation states: bacterial colonization of arsenic-rich environments.</title>
        <authorList>
            <person name="Muller D."/>
            <person name="Medigue C."/>
            <person name="Koechler S."/>
            <person name="Barbe V."/>
            <person name="Barakat M."/>
            <person name="Talla E."/>
            <person name="Bonnefoy V."/>
            <person name="Krin E."/>
            <person name="Arsene-Ploetze F."/>
            <person name="Carapito C."/>
            <person name="Chandler M."/>
            <person name="Cournoyer B."/>
            <person name="Cruveiller S."/>
            <person name="Dossat C."/>
            <person name="Duval S."/>
            <person name="Heymann M."/>
            <person name="Leize E."/>
            <person name="Lieutaud A."/>
            <person name="Lievremont D."/>
            <person name="Makita Y."/>
            <person name="Mangenot S."/>
            <person name="Nitschke W."/>
            <person name="Ortet P."/>
            <person name="Perdrial N."/>
            <person name="Schoepp B."/>
            <person name="Siguier N."/>
            <person name="Simeonova D.D."/>
            <person name="Rouy Z."/>
            <person name="Segurens B."/>
            <person name="Turlin E."/>
            <person name="Vallenet D."/>
            <person name="Van Dorsselaer A."/>
            <person name="Weiss S."/>
            <person name="Weissenbach J."/>
            <person name="Lett M.C."/>
            <person name="Danchin A."/>
            <person name="Bertin P.N."/>
        </authorList>
    </citation>
    <scope>NUCLEOTIDE SEQUENCE [LARGE SCALE GENOMIC DNA]</scope>
    <source>
        <strain evidence="12">ULPAs1</strain>
    </source>
</reference>
<evidence type="ECO:0000313" key="11">
    <source>
        <dbReference type="EMBL" id="CAL61190.1"/>
    </source>
</evidence>
<dbReference type="PANTHER" id="PTHR38042:SF1">
    <property type="entry name" value="UROPORPHYRINOGEN-III SYNTHASE, CHLOROPLASTIC"/>
    <property type="match status" value="1"/>
</dbReference>
<dbReference type="HOGENOM" id="CLU_011276_9_4_4"/>
<evidence type="ECO:0000256" key="3">
    <source>
        <dbReference type="ARBA" id="ARBA00013109"/>
    </source>
</evidence>
<dbReference type="Proteomes" id="UP000006697">
    <property type="component" value="Chromosome"/>
</dbReference>
<dbReference type="InterPro" id="IPR036108">
    <property type="entry name" value="4pyrrol_syn_uPrphyn_synt_sf"/>
</dbReference>
<evidence type="ECO:0000256" key="2">
    <source>
        <dbReference type="ARBA" id="ARBA00008133"/>
    </source>
</evidence>
<dbReference type="SUPFAM" id="SSF69618">
    <property type="entry name" value="HemD-like"/>
    <property type="match status" value="1"/>
</dbReference>
<evidence type="ECO:0000256" key="6">
    <source>
        <dbReference type="ARBA" id="ARBA00037589"/>
    </source>
</evidence>
<evidence type="ECO:0000256" key="1">
    <source>
        <dbReference type="ARBA" id="ARBA00004772"/>
    </source>
</evidence>
<dbReference type="KEGG" id="har:HEAR1008"/>
<dbReference type="PANTHER" id="PTHR38042">
    <property type="entry name" value="UROPORPHYRINOGEN-III SYNTHASE, CHLOROPLASTIC"/>
    <property type="match status" value="1"/>
</dbReference>
<dbReference type="UniPathway" id="UPA00251">
    <property type="reaction ID" value="UER00320"/>
</dbReference>
<name>A4G3V3_HERAR</name>
<comment type="similarity">
    <text evidence="2 9">Belongs to the uroporphyrinogen-III synthase family.</text>
</comment>
<dbReference type="Gene3D" id="3.40.50.10090">
    <property type="match status" value="2"/>
</dbReference>
<accession>A4G3V3</accession>
<keyword evidence="4 9" id="KW-0456">Lyase</keyword>
<keyword evidence="12" id="KW-1185">Reference proteome</keyword>
<evidence type="ECO:0000256" key="9">
    <source>
        <dbReference type="RuleBase" id="RU366031"/>
    </source>
</evidence>
<evidence type="ECO:0000259" key="10">
    <source>
        <dbReference type="Pfam" id="PF02602"/>
    </source>
</evidence>
<gene>
    <name evidence="11" type="primary">hemD</name>
    <name evidence="11" type="ordered locus">HEAR1008</name>
</gene>
<dbReference type="AlphaFoldDB" id="A4G3V3"/>
<dbReference type="eggNOG" id="COG1587">
    <property type="taxonomic scope" value="Bacteria"/>
</dbReference>
<dbReference type="GO" id="GO:0006780">
    <property type="term" value="P:uroporphyrinogen III biosynthetic process"/>
    <property type="evidence" value="ECO:0007669"/>
    <property type="project" value="UniProtKB-UniRule"/>
</dbReference>
<dbReference type="OrthoDB" id="9787650at2"/>
<dbReference type="GO" id="GO:0006782">
    <property type="term" value="P:protoporphyrinogen IX biosynthetic process"/>
    <property type="evidence" value="ECO:0007669"/>
    <property type="project" value="UniProtKB-UniRule"/>
</dbReference>
<dbReference type="EC" id="4.2.1.75" evidence="3 9"/>
<organism evidence="11 12">
    <name type="scientific">Herminiimonas arsenicoxydans</name>
    <dbReference type="NCBI Taxonomy" id="204773"/>
    <lineage>
        <taxon>Bacteria</taxon>
        <taxon>Pseudomonadati</taxon>
        <taxon>Pseudomonadota</taxon>
        <taxon>Betaproteobacteria</taxon>
        <taxon>Burkholderiales</taxon>
        <taxon>Oxalobacteraceae</taxon>
        <taxon>Herminiimonas</taxon>
    </lineage>
</organism>
<comment type="pathway">
    <text evidence="1 9">Porphyrin-containing compound metabolism; protoporphyrin-IX biosynthesis; coproporphyrinogen-III from 5-aminolevulinate: step 3/4.</text>
</comment>
<keyword evidence="5 9" id="KW-0627">Porphyrin biosynthesis</keyword>
<evidence type="ECO:0000256" key="7">
    <source>
        <dbReference type="ARBA" id="ARBA00040167"/>
    </source>
</evidence>
<dbReference type="GO" id="GO:0004852">
    <property type="term" value="F:uroporphyrinogen-III synthase activity"/>
    <property type="evidence" value="ECO:0007669"/>
    <property type="project" value="UniProtKB-UniRule"/>
</dbReference>
<evidence type="ECO:0000256" key="8">
    <source>
        <dbReference type="ARBA" id="ARBA00048617"/>
    </source>
</evidence>
<feature type="domain" description="Tetrapyrrole biosynthesis uroporphyrinogen III synthase" evidence="10">
    <location>
        <begin position="21"/>
        <end position="244"/>
    </location>
</feature>
<dbReference type="EMBL" id="CU207211">
    <property type="protein sequence ID" value="CAL61190.1"/>
    <property type="molecule type" value="Genomic_DNA"/>
</dbReference>
<evidence type="ECO:0000313" key="12">
    <source>
        <dbReference type="Proteomes" id="UP000006697"/>
    </source>
</evidence>
<dbReference type="InterPro" id="IPR039793">
    <property type="entry name" value="UROS/Hem4"/>
</dbReference>
<dbReference type="STRING" id="204773.HEAR1008"/>
<evidence type="ECO:0000256" key="4">
    <source>
        <dbReference type="ARBA" id="ARBA00023239"/>
    </source>
</evidence>
<proteinExistence type="inferred from homology"/>
<dbReference type="CDD" id="cd06578">
    <property type="entry name" value="HemD"/>
    <property type="match status" value="1"/>
</dbReference>
<protein>
    <recommendedName>
        <fullName evidence="7 9">Uroporphyrinogen-III synthase</fullName>
        <ecNumber evidence="3 9">4.2.1.75</ecNumber>
    </recommendedName>
</protein>
<evidence type="ECO:0000256" key="5">
    <source>
        <dbReference type="ARBA" id="ARBA00023244"/>
    </source>
</evidence>
<dbReference type="Pfam" id="PF02602">
    <property type="entry name" value="HEM4"/>
    <property type="match status" value="1"/>
</dbReference>
<dbReference type="InterPro" id="IPR003754">
    <property type="entry name" value="4pyrrol_synth_uPrphyn_synth"/>
</dbReference>
<sequence>MPDSVLGEVVITRPLAQAEGLARRVTALGRKATVFPLLDILPLADQASLQQALRDLSGYALIAFVSPNAIDAALAARADWPRDIPMAVVGEGSRLALARHGLTAENSTIISPTDLDRTDSETLLAELDLPALRNKQILIVRGETGRPLLSEALRAAGAQVTLLAAYRRVAPVFDATRRRELKRLLHGQNDWIVTSSEALRFLMQMVAQLDEAEGVAKMQQQRIIVSHIRIGETAQLLGFSNITVTRSGDDGLLAALQSRT</sequence>
<comment type="catalytic activity">
    <reaction evidence="8 9">
        <text>hydroxymethylbilane = uroporphyrinogen III + H2O</text>
        <dbReference type="Rhea" id="RHEA:18965"/>
        <dbReference type="ChEBI" id="CHEBI:15377"/>
        <dbReference type="ChEBI" id="CHEBI:57308"/>
        <dbReference type="ChEBI" id="CHEBI:57845"/>
        <dbReference type="EC" id="4.2.1.75"/>
    </reaction>
</comment>
<comment type="function">
    <text evidence="6 9">Catalyzes cyclization of the linear tetrapyrrole, hydroxymethylbilane, to the macrocyclic uroporphyrinogen III.</text>
</comment>